<feature type="transmembrane region" description="Helical" evidence="5">
    <location>
        <begin position="443"/>
        <end position="462"/>
    </location>
</feature>
<feature type="transmembrane region" description="Helical" evidence="5">
    <location>
        <begin position="101"/>
        <end position="122"/>
    </location>
</feature>
<evidence type="ECO:0000313" key="7">
    <source>
        <dbReference type="EMBL" id="CAA92450.2"/>
    </source>
</evidence>
<evidence type="ECO:0000256" key="4">
    <source>
        <dbReference type="ARBA" id="ARBA00023136"/>
    </source>
</evidence>
<dbReference type="Reactome" id="R-CEL-9793528">
    <property type="pathway name" value="Ciprofloxacin ADME"/>
</dbReference>
<dbReference type="Reactome" id="R-CEL-181430">
    <property type="pathway name" value="Norepinephrine Neurotransmitter Release Cycle"/>
</dbReference>
<accession>Q18795</accession>
<dbReference type="Reactome" id="R-CEL-9749641">
    <property type="pathway name" value="Aspirin ADME"/>
</dbReference>
<dbReference type="AGR" id="WB:WBGene00008271"/>
<feature type="transmembrane region" description="Helical" evidence="5">
    <location>
        <begin position="213"/>
        <end position="232"/>
    </location>
</feature>
<dbReference type="Reactome" id="R-CEL-200425">
    <property type="pathway name" value="Carnitine shuttle"/>
</dbReference>
<dbReference type="SMR" id="Q18795"/>
<feature type="transmembrane region" description="Helical" evidence="5">
    <location>
        <begin position="12"/>
        <end position="31"/>
    </location>
</feature>
<dbReference type="Proteomes" id="UP000001940">
    <property type="component" value="Chromosome IV"/>
</dbReference>
<dbReference type="GO" id="GO:0016020">
    <property type="term" value="C:membrane"/>
    <property type="evidence" value="ECO:0007669"/>
    <property type="project" value="UniProtKB-SubCell"/>
</dbReference>
<dbReference type="KEGG" id="cel:CELE_C53B4.1"/>
<dbReference type="STRING" id="6239.C53B4.1.1"/>
<dbReference type="GeneID" id="183742"/>
<dbReference type="InterPro" id="IPR020846">
    <property type="entry name" value="MFS_dom"/>
</dbReference>
<dbReference type="PaxDb" id="6239-C53B4.1"/>
<proteinExistence type="predicted"/>
<dbReference type="Reactome" id="R-CEL-2161517">
    <property type="pathway name" value="Abacavir transmembrane transport"/>
</dbReference>
<organism evidence="7 8">
    <name type="scientific">Caenorhabditis elegans</name>
    <dbReference type="NCBI Taxonomy" id="6239"/>
    <lineage>
        <taxon>Eukaryota</taxon>
        <taxon>Metazoa</taxon>
        <taxon>Ecdysozoa</taxon>
        <taxon>Nematoda</taxon>
        <taxon>Chromadorea</taxon>
        <taxon>Rhabditida</taxon>
        <taxon>Rhabditina</taxon>
        <taxon>Rhabditomorpha</taxon>
        <taxon>Rhabditoidea</taxon>
        <taxon>Rhabditidae</taxon>
        <taxon>Peloderinae</taxon>
        <taxon>Caenorhabditis</taxon>
    </lineage>
</organism>
<dbReference type="RefSeq" id="NP_501556.2">
    <property type="nucleotide sequence ID" value="NM_069155.3"/>
</dbReference>
<dbReference type="WormBase" id="C53B4.1">
    <property type="protein sequence ID" value="CE42637"/>
    <property type="gene ID" value="WBGene00008271"/>
    <property type="gene designation" value="suex-2"/>
</dbReference>
<name>Q18795_CAEEL</name>
<dbReference type="PANTHER" id="PTHR24064">
    <property type="entry name" value="SOLUTE CARRIER FAMILY 22 MEMBER"/>
    <property type="match status" value="1"/>
</dbReference>
<dbReference type="InParanoid" id="Q18795"/>
<dbReference type="EMBL" id="BX284604">
    <property type="protein sequence ID" value="CAA92450.2"/>
    <property type="molecule type" value="Genomic_DNA"/>
</dbReference>
<dbReference type="PROSITE" id="PS50850">
    <property type="entry name" value="MFS"/>
    <property type="match status" value="1"/>
</dbReference>
<feature type="transmembrane region" description="Helical" evidence="5">
    <location>
        <begin position="319"/>
        <end position="338"/>
    </location>
</feature>
<evidence type="ECO:0000256" key="2">
    <source>
        <dbReference type="ARBA" id="ARBA00022692"/>
    </source>
</evidence>
<dbReference type="OMA" id="LCPVNMT"/>
<dbReference type="Gene3D" id="1.20.1250.20">
    <property type="entry name" value="MFS general substrate transporter like domains"/>
    <property type="match status" value="1"/>
</dbReference>
<dbReference type="SUPFAM" id="SSF103473">
    <property type="entry name" value="MFS general substrate transporter"/>
    <property type="match status" value="1"/>
</dbReference>
<feature type="transmembrane region" description="Helical" evidence="5">
    <location>
        <begin position="289"/>
        <end position="307"/>
    </location>
</feature>
<evidence type="ECO:0000256" key="5">
    <source>
        <dbReference type="SAM" id="Phobius"/>
    </source>
</evidence>
<dbReference type="Reactome" id="R-CEL-561048">
    <property type="pathway name" value="Organic anion transport"/>
</dbReference>
<evidence type="ECO:0000313" key="9">
    <source>
        <dbReference type="WormBase" id="C53B4.1"/>
    </source>
</evidence>
<gene>
    <name evidence="7 9" type="primary">suex-2</name>
    <name evidence="9" type="ORF">C53B4.1</name>
    <name evidence="7" type="ORF">CELE_C53B4.1</name>
</gene>
<dbReference type="FunCoup" id="Q18795">
    <property type="interactions" value="6"/>
</dbReference>
<feature type="transmembrane region" description="Helical" evidence="5">
    <location>
        <begin position="129"/>
        <end position="149"/>
    </location>
</feature>
<feature type="transmembrane region" description="Helical" evidence="5">
    <location>
        <begin position="350"/>
        <end position="374"/>
    </location>
</feature>
<comment type="subcellular location">
    <subcellularLocation>
        <location evidence="1">Membrane</location>
        <topology evidence="1">Multi-pass membrane protein</topology>
    </subcellularLocation>
</comment>
<dbReference type="Reactome" id="R-CEL-442660">
    <property type="pathway name" value="Na+/Cl- dependent neurotransmitter transporters"/>
</dbReference>
<keyword evidence="8" id="KW-1185">Reference proteome</keyword>
<keyword evidence="2 5" id="KW-0812">Transmembrane</keyword>
<feature type="transmembrane region" description="Helical" evidence="5">
    <location>
        <begin position="155"/>
        <end position="176"/>
    </location>
</feature>
<dbReference type="Pfam" id="PF07690">
    <property type="entry name" value="MFS_1"/>
    <property type="match status" value="1"/>
</dbReference>
<dbReference type="Reactome" id="R-CEL-549127">
    <property type="pathway name" value="Organic cation transport"/>
</dbReference>
<feature type="domain" description="Major facilitator superfamily (MFS) profile" evidence="6">
    <location>
        <begin position="18"/>
        <end position="466"/>
    </location>
</feature>
<dbReference type="InterPro" id="IPR036259">
    <property type="entry name" value="MFS_trans_sf"/>
</dbReference>
<dbReference type="eggNOG" id="KOG0255">
    <property type="taxonomic scope" value="Eukaryota"/>
</dbReference>
<dbReference type="Reactome" id="R-CEL-112311">
    <property type="pathway name" value="Neurotransmitter clearance"/>
</dbReference>
<dbReference type="UCSC" id="C53B4.1">
    <property type="organism name" value="c. elegans"/>
</dbReference>
<sequence>MSGSWRLDITVMVLYQITLIFSAQLIFVIFLDFMPSTYCTDDNFCYKLQSKCLMDYDHNAQNLCPVNMTENASKCIADHSRLFFRSAQFEYQQDCTGLNGFSLSTATFIGTLLGNIALGFLADKYGRRTIYLSSLLFGIPCVVLSAAITNIYSFYIFRILIGISVSGTLTVGWTYATEMISPNRRLRILAFSNWPNARMIQVGLAYISQEWKTATYICAAVSCLSLPILIYLPESPIWLDQKQKYKNASKARKRLRKIGKFYSNEHSTVVANRKFTPTRILKDPKLRNSFFMIIFMYFYVGLAVYITDLNGADMTKNLYLGQFLSGLVLSIAQFIIGMTEPYLTGLGRRVLFLIAQFIAMLCYICILICLYLNWKGSFLYLSAYTLAYATQSLCLEAAYLSLVELMPTDVRATAGSTANICMKIGTILATLTKPLKFAYEPSLFFINLSICTIGMILVFFKLEESREADMKMIGQTNDNIASAHNEEEMPNQTIQLKNYSNN</sequence>
<dbReference type="InterPro" id="IPR005829">
    <property type="entry name" value="Sugar_transporter_CS"/>
</dbReference>
<dbReference type="HOGENOM" id="CLU_001265_33_8_1"/>
<dbReference type="CTD" id="183742"/>
<dbReference type="GO" id="GO:0022857">
    <property type="term" value="F:transmembrane transporter activity"/>
    <property type="evidence" value="ECO:0007669"/>
    <property type="project" value="InterPro"/>
</dbReference>
<evidence type="ECO:0000256" key="1">
    <source>
        <dbReference type="ARBA" id="ARBA00004141"/>
    </source>
</evidence>
<evidence type="ECO:0000259" key="6">
    <source>
        <dbReference type="PROSITE" id="PS50850"/>
    </source>
</evidence>
<dbReference type="PROSITE" id="PS00216">
    <property type="entry name" value="SUGAR_TRANSPORT_1"/>
    <property type="match status" value="1"/>
</dbReference>
<keyword evidence="3 5" id="KW-1133">Transmembrane helix</keyword>
<keyword evidence="4 5" id="KW-0472">Membrane</keyword>
<protein>
    <submittedName>
        <fullName evidence="7">Major facilitator superfamily (MFS) profile domain-containing protein</fullName>
    </submittedName>
</protein>
<dbReference type="Bgee" id="WBGene00008271">
    <property type="expression patterns" value="Expressed in larva"/>
</dbReference>
<dbReference type="PhylomeDB" id="Q18795"/>
<evidence type="ECO:0000256" key="3">
    <source>
        <dbReference type="ARBA" id="ARBA00022989"/>
    </source>
</evidence>
<dbReference type="InterPro" id="IPR011701">
    <property type="entry name" value="MFS"/>
</dbReference>
<dbReference type="OrthoDB" id="3936150at2759"/>
<dbReference type="AlphaFoldDB" id="Q18795"/>
<reference evidence="7 8" key="1">
    <citation type="journal article" date="1998" name="Science">
        <title>Genome sequence of the nematode C. elegans: a platform for investigating biology.</title>
        <authorList>
            <consortium name="The C. elegans sequencing consortium"/>
            <person name="Sulson J.E."/>
            <person name="Waterston R."/>
        </authorList>
    </citation>
    <scope>NUCLEOTIDE SEQUENCE [LARGE SCALE GENOMIC DNA]</scope>
    <source>
        <strain evidence="7 8">Bristol N2</strain>
    </source>
</reference>
<evidence type="ECO:0000313" key="8">
    <source>
        <dbReference type="Proteomes" id="UP000001940"/>
    </source>
</evidence>